<evidence type="ECO:0000313" key="2">
    <source>
        <dbReference type="EMBL" id="KAF2485285.1"/>
    </source>
</evidence>
<proteinExistence type="predicted"/>
<reference evidence="2" key="1">
    <citation type="journal article" date="2020" name="Stud. Mycol.">
        <title>101 Dothideomycetes genomes: a test case for predicting lifestyles and emergence of pathogens.</title>
        <authorList>
            <person name="Haridas S."/>
            <person name="Albert R."/>
            <person name="Binder M."/>
            <person name="Bloem J."/>
            <person name="Labutti K."/>
            <person name="Salamov A."/>
            <person name="Andreopoulos B."/>
            <person name="Baker S."/>
            <person name="Barry K."/>
            <person name="Bills G."/>
            <person name="Bluhm B."/>
            <person name="Cannon C."/>
            <person name="Castanera R."/>
            <person name="Culley D."/>
            <person name="Daum C."/>
            <person name="Ezra D."/>
            <person name="Gonzalez J."/>
            <person name="Henrissat B."/>
            <person name="Kuo A."/>
            <person name="Liang C."/>
            <person name="Lipzen A."/>
            <person name="Lutzoni F."/>
            <person name="Magnuson J."/>
            <person name="Mondo S."/>
            <person name="Nolan M."/>
            <person name="Ohm R."/>
            <person name="Pangilinan J."/>
            <person name="Park H.-J."/>
            <person name="Ramirez L."/>
            <person name="Alfaro M."/>
            <person name="Sun H."/>
            <person name="Tritt A."/>
            <person name="Yoshinaga Y."/>
            <person name="Zwiers L.-H."/>
            <person name="Turgeon B."/>
            <person name="Goodwin S."/>
            <person name="Spatafora J."/>
            <person name="Crous P."/>
            <person name="Grigoriev I."/>
        </authorList>
    </citation>
    <scope>NUCLEOTIDE SEQUENCE</scope>
    <source>
        <strain evidence="2">CBS 113389</strain>
    </source>
</reference>
<evidence type="ECO:0000256" key="1">
    <source>
        <dbReference type="SAM" id="MobiDB-lite"/>
    </source>
</evidence>
<sequence length="169" mass="19746">MQPLPSRSLGQSSSFYPSRTRPELQRRKRKSRPNSQARMCRYGKSTWRIMRASRNLPPKRTTCRIWTYSSPTLAWCLDTSPWAKKAGRLVYRSTFYQQHCSGFYWCPNRGPGEARIFWLLRRKLIGGWRLVTFLTTPHLCSLSAKTAETVTHSCRTRSPNCLPCMWPVN</sequence>
<keyword evidence="3" id="KW-1185">Reference proteome</keyword>
<feature type="region of interest" description="Disordered" evidence="1">
    <location>
        <begin position="1"/>
        <end position="36"/>
    </location>
</feature>
<name>A0A6A6PZ39_9PEZI</name>
<evidence type="ECO:0000313" key="3">
    <source>
        <dbReference type="Proteomes" id="UP000799767"/>
    </source>
</evidence>
<protein>
    <submittedName>
        <fullName evidence="2">Uncharacterized protein</fullName>
    </submittedName>
</protein>
<feature type="compositionally biased region" description="Polar residues" evidence="1">
    <location>
        <begin position="8"/>
        <end position="17"/>
    </location>
</feature>
<dbReference type="EMBL" id="MU001633">
    <property type="protein sequence ID" value="KAF2485285.1"/>
    <property type="molecule type" value="Genomic_DNA"/>
</dbReference>
<organism evidence="2 3">
    <name type="scientific">Neohortaea acidophila</name>
    <dbReference type="NCBI Taxonomy" id="245834"/>
    <lineage>
        <taxon>Eukaryota</taxon>
        <taxon>Fungi</taxon>
        <taxon>Dikarya</taxon>
        <taxon>Ascomycota</taxon>
        <taxon>Pezizomycotina</taxon>
        <taxon>Dothideomycetes</taxon>
        <taxon>Dothideomycetidae</taxon>
        <taxon>Mycosphaerellales</taxon>
        <taxon>Teratosphaeriaceae</taxon>
        <taxon>Neohortaea</taxon>
    </lineage>
</organism>
<dbReference type="Proteomes" id="UP000799767">
    <property type="component" value="Unassembled WGS sequence"/>
</dbReference>
<accession>A0A6A6PZ39</accession>
<dbReference type="AlphaFoldDB" id="A0A6A6PZ39"/>
<dbReference type="GeneID" id="54470102"/>
<gene>
    <name evidence="2" type="ORF">BDY17DRAFT_100047</name>
</gene>
<dbReference type="RefSeq" id="XP_033591854.1">
    <property type="nucleotide sequence ID" value="XM_033729100.1"/>
</dbReference>